<evidence type="ECO:0000256" key="3">
    <source>
        <dbReference type="SAM" id="MobiDB-lite"/>
    </source>
</evidence>
<keyword evidence="2" id="KW-0449">Lipoprotein</keyword>
<evidence type="ECO:0000256" key="2">
    <source>
        <dbReference type="RuleBase" id="RU362097"/>
    </source>
</evidence>
<dbReference type="PANTHER" id="PTHR30203">
    <property type="entry name" value="OUTER MEMBRANE CATION EFFLUX PROTEIN"/>
    <property type="match status" value="1"/>
</dbReference>
<dbReference type="SUPFAM" id="SSF56954">
    <property type="entry name" value="Outer membrane efflux proteins (OEP)"/>
    <property type="match status" value="1"/>
</dbReference>
<dbReference type="Proteomes" id="UP000187891">
    <property type="component" value="Unassembled WGS sequence"/>
</dbReference>
<dbReference type="EMBL" id="FMUE01000011">
    <property type="protein sequence ID" value="SCX32571.1"/>
    <property type="molecule type" value="Genomic_DNA"/>
</dbReference>
<dbReference type="Gene3D" id="2.20.200.10">
    <property type="entry name" value="Outer membrane efflux proteins (OEP)"/>
    <property type="match status" value="1"/>
</dbReference>
<name>A0A1R3U6Z4_9HYPH</name>
<dbReference type="PROSITE" id="PS51257">
    <property type="entry name" value="PROKAR_LIPOPROTEIN"/>
    <property type="match status" value="1"/>
</dbReference>
<sequence>MRITVFHPFSVFATVVLLTGCTSLGELKPVASVVAAHWHATLPHGGRSGDLLAWWASFKDGSLDTLLRMAEQDNPSIQEAVANIDKARATLDSTKAGLFPSLDGSASATREGNKGDDLNRLSAGTTKSGGLDASWELDLFGKTKKQVQAAASRAEGKVWSWHDARVSVAAEVGDYYVQYRACRQLERLYSDELASQKETIRVTEKSAQSGFTSKADLALARASAASSSSSLTSQRGACEILLKSIVQLTGGDETAVRKLLDHGPSRIPQPSQLRITSVSAEALRQRPDINQLETEVVATISDVGAAKADMYPSLSLSGSISISQSTVTGRSVPWSFGPALSIPLLDGGSKRAAVRSAVADYDVAVAGYKDGVLSAVSEVETALVNVNTALKRINDAKSAADNYQSYFRSVDQNWRSGGASILDREEARRSAQSAAISLIEIRRDAVQYWIALYKALGGGWAAPSNVAVASLNGTR</sequence>
<dbReference type="Gene3D" id="1.20.1600.10">
    <property type="entry name" value="Outer membrane efflux proteins (OEP)"/>
    <property type="match status" value="1"/>
</dbReference>
<dbReference type="InterPro" id="IPR010131">
    <property type="entry name" value="MdtP/NodT-like"/>
</dbReference>
<dbReference type="GO" id="GO:0005886">
    <property type="term" value="C:plasma membrane"/>
    <property type="evidence" value="ECO:0007669"/>
    <property type="project" value="UniProtKB-SubCell"/>
</dbReference>
<keyword evidence="2" id="KW-1134">Transmembrane beta strand</keyword>
<keyword evidence="2" id="KW-0472">Membrane</keyword>
<dbReference type="RefSeq" id="WP_077122085.1">
    <property type="nucleotide sequence ID" value="NZ_FMUE01000011.1"/>
</dbReference>
<protein>
    <submittedName>
        <fullName evidence="4">Toluene efflux pump outer membrane protein TtgI</fullName>
    </submittedName>
</protein>
<dbReference type="InterPro" id="IPR003423">
    <property type="entry name" value="OMP_efflux"/>
</dbReference>
<comment type="similarity">
    <text evidence="1 2">Belongs to the outer membrane factor (OMF) (TC 1.B.17) family.</text>
</comment>
<dbReference type="Pfam" id="PF02321">
    <property type="entry name" value="OEP"/>
    <property type="match status" value="2"/>
</dbReference>
<reference evidence="5" key="1">
    <citation type="submission" date="2016-10" db="EMBL/GenBank/DDBJ databases">
        <authorList>
            <person name="Wibberg D."/>
        </authorList>
    </citation>
    <scope>NUCLEOTIDE SEQUENCE [LARGE SCALE GENOMIC DNA]</scope>
</reference>
<organism evidence="4 5">
    <name type="scientific">Agrobacterium rosae</name>
    <dbReference type="NCBI Taxonomy" id="1972867"/>
    <lineage>
        <taxon>Bacteria</taxon>
        <taxon>Pseudomonadati</taxon>
        <taxon>Pseudomonadota</taxon>
        <taxon>Alphaproteobacteria</taxon>
        <taxon>Hyphomicrobiales</taxon>
        <taxon>Rhizobiaceae</taxon>
        <taxon>Rhizobium/Agrobacterium group</taxon>
        <taxon>Agrobacterium</taxon>
    </lineage>
</organism>
<accession>A0A1R3U6Z4</accession>
<proteinExistence type="inferred from homology"/>
<keyword evidence="2" id="KW-0812">Transmembrane</keyword>
<dbReference type="PANTHER" id="PTHR30203:SF30">
    <property type="entry name" value="OUTER MEMBRANE PROTEIN-RELATED"/>
    <property type="match status" value="1"/>
</dbReference>
<comment type="subcellular location">
    <subcellularLocation>
        <location evidence="2">Cell membrane</location>
        <topology evidence="2">Lipid-anchor</topology>
    </subcellularLocation>
</comment>
<keyword evidence="2" id="KW-0564">Palmitate</keyword>
<evidence type="ECO:0000313" key="5">
    <source>
        <dbReference type="Proteomes" id="UP000187891"/>
    </source>
</evidence>
<dbReference type="AlphaFoldDB" id="A0A1R3U6Z4"/>
<dbReference type="STRING" id="1907666.DSM25559_3950"/>
<dbReference type="NCBIfam" id="TIGR01845">
    <property type="entry name" value="outer_NodT"/>
    <property type="match status" value="1"/>
</dbReference>
<evidence type="ECO:0000256" key="1">
    <source>
        <dbReference type="ARBA" id="ARBA00007613"/>
    </source>
</evidence>
<dbReference type="GO" id="GO:0015562">
    <property type="term" value="F:efflux transmembrane transporter activity"/>
    <property type="evidence" value="ECO:0007669"/>
    <property type="project" value="InterPro"/>
</dbReference>
<evidence type="ECO:0000313" key="4">
    <source>
        <dbReference type="EMBL" id="SCX32571.1"/>
    </source>
</evidence>
<gene>
    <name evidence="4" type="primary">ttgI</name>
    <name evidence="4" type="ORF">DSM25559_3950</name>
</gene>
<feature type="region of interest" description="Disordered" evidence="3">
    <location>
        <begin position="102"/>
        <end position="122"/>
    </location>
</feature>